<dbReference type="AlphaFoldDB" id="A0A0L0F180"/>
<organism evidence="2 3">
    <name type="scientific">Sphaeroforma arctica JP610</name>
    <dbReference type="NCBI Taxonomy" id="667725"/>
    <lineage>
        <taxon>Eukaryota</taxon>
        <taxon>Ichthyosporea</taxon>
        <taxon>Ichthyophonida</taxon>
        <taxon>Sphaeroforma</taxon>
    </lineage>
</organism>
<dbReference type="InterPro" id="IPR039775">
    <property type="entry name" value="PHTF1/2"/>
</dbReference>
<evidence type="ECO:0000313" key="3">
    <source>
        <dbReference type="Proteomes" id="UP000054560"/>
    </source>
</evidence>
<reference evidence="2 3" key="1">
    <citation type="submission" date="2011-02" db="EMBL/GenBank/DDBJ databases">
        <title>The Genome Sequence of Sphaeroforma arctica JP610.</title>
        <authorList>
            <consortium name="The Broad Institute Genome Sequencing Platform"/>
            <person name="Russ C."/>
            <person name="Cuomo C."/>
            <person name="Young S.K."/>
            <person name="Zeng Q."/>
            <person name="Gargeya S."/>
            <person name="Alvarado L."/>
            <person name="Berlin A."/>
            <person name="Chapman S.B."/>
            <person name="Chen Z."/>
            <person name="Freedman E."/>
            <person name="Gellesch M."/>
            <person name="Goldberg J."/>
            <person name="Griggs A."/>
            <person name="Gujja S."/>
            <person name="Heilman E."/>
            <person name="Heiman D."/>
            <person name="Howarth C."/>
            <person name="Mehta T."/>
            <person name="Neiman D."/>
            <person name="Pearson M."/>
            <person name="Roberts A."/>
            <person name="Saif S."/>
            <person name="Shea T."/>
            <person name="Shenoy N."/>
            <person name="Sisk P."/>
            <person name="Stolte C."/>
            <person name="Sykes S."/>
            <person name="White J."/>
            <person name="Yandava C."/>
            <person name="Burger G."/>
            <person name="Gray M.W."/>
            <person name="Holland P.W.H."/>
            <person name="King N."/>
            <person name="Lang F.B.F."/>
            <person name="Roger A.J."/>
            <person name="Ruiz-Trillo I."/>
            <person name="Haas B."/>
            <person name="Nusbaum C."/>
            <person name="Birren B."/>
        </authorList>
    </citation>
    <scope>NUCLEOTIDE SEQUENCE [LARGE SCALE GENOMIC DNA]</scope>
    <source>
        <strain evidence="2 3">JP610</strain>
    </source>
</reference>
<keyword evidence="1" id="KW-1133">Transmembrane helix</keyword>
<dbReference type="PANTHER" id="PTHR12680">
    <property type="entry name" value="PUTATIVE HOMEODOMAIN TRANSCRIPTION FACTOR PHTF"/>
    <property type="match status" value="1"/>
</dbReference>
<name>A0A0L0F180_9EUKA</name>
<proteinExistence type="predicted"/>
<dbReference type="PANTHER" id="PTHR12680:SF6">
    <property type="entry name" value="PROTEIN PHTF"/>
    <property type="match status" value="1"/>
</dbReference>
<accession>A0A0L0F180</accession>
<dbReference type="GeneID" id="25917527"/>
<dbReference type="GO" id="GO:0005783">
    <property type="term" value="C:endoplasmic reticulum"/>
    <property type="evidence" value="ECO:0007669"/>
    <property type="project" value="InterPro"/>
</dbReference>
<dbReference type="Proteomes" id="UP000054560">
    <property type="component" value="Unassembled WGS sequence"/>
</dbReference>
<dbReference type="STRING" id="667725.A0A0L0F180"/>
<gene>
    <name evidence="2" type="ORF">SARC_17023</name>
</gene>
<dbReference type="RefSeq" id="XP_014144349.1">
    <property type="nucleotide sequence ID" value="XM_014288874.1"/>
</dbReference>
<keyword evidence="3" id="KW-1185">Reference proteome</keyword>
<evidence type="ECO:0000313" key="2">
    <source>
        <dbReference type="EMBL" id="KNC70447.1"/>
    </source>
</evidence>
<feature type="transmembrane region" description="Helical" evidence="1">
    <location>
        <begin position="101"/>
        <end position="121"/>
    </location>
</feature>
<feature type="non-terminal residue" evidence="2">
    <location>
        <position position="1"/>
    </location>
</feature>
<keyword evidence="1" id="KW-0472">Membrane</keyword>
<keyword evidence="1" id="KW-0812">Transmembrane</keyword>
<feature type="transmembrane region" description="Helical" evidence="1">
    <location>
        <begin position="12"/>
        <end position="37"/>
    </location>
</feature>
<sequence>VLSSAFGETLISWLIVTTSALGTFICGFCVVFALAVAEHTYFQRFLYAKYFSALTSARRGRRYGLPHFRLHKVRNTLCITNIKMWLSLRSFLKRKGPQRSVDTIVSLSFILVLFLVGMISIKSTTGHAGLLLTVSDWQTVVW</sequence>
<protein>
    <submittedName>
        <fullName evidence="2">Uncharacterized protein</fullName>
    </submittedName>
</protein>
<evidence type="ECO:0000256" key="1">
    <source>
        <dbReference type="SAM" id="Phobius"/>
    </source>
</evidence>
<dbReference type="eggNOG" id="ENOG502QQGQ">
    <property type="taxonomic scope" value="Eukaryota"/>
</dbReference>
<dbReference type="EMBL" id="KQ251148">
    <property type="protein sequence ID" value="KNC70447.1"/>
    <property type="molecule type" value="Genomic_DNA"/>
</dbReference>
<dbReference type="OrthoDB" id="10066656at2759"/>